<name>A0A0A0L6B5_CUCSA</name>
<reference evidence="2 3" key="2">
    <citation type="journal article" date="2009" name="PLoS ONE">
        <title>An integrated genetic and cytogenetic map of the cucumber genome.</title>
        <authorList>
            <person name="Ren Y."/>
            <person name="Zhang Z."/>
            <person name="Liu J."/>
            <person name="Staub J.E."/>
            <person name="Han Y."/>
            <person name="Cheng Z."/>
            <person name="Li X."/>
            <person name="Lu J."/>
            <person name="Miao H."/>
            <person name="Kang H."/>
            <person name="Xie B."/>
            <person name="Gu X."/>
            <person name="Wang X."/>
            <person name="Du Y."/>
            <person name="Jin W."/>
            <person name="Huang S."/>
        </authorList>
    </citation>
    <scope>NUCLEOTIDE SEQUENCE [LARGE SCALE GENOMIC DNA]</scope>
    <source>
        <strain evidence="3">cv. 9930</strain>
    </source>
</reference>
<dbReference type="PANTHER" id="PTHR32246:SF17">
    <property type="entry name" value="BON1-ASSOCIATED PROTEIN 2"/>
    <property type="match status" value="1"/>
</dbReference>
<keyword evidence="3" id="KW-1185">Reference proteome</keyword>
<proteinExistence type="predicted"/>
<dbReference type="OMA" id="KAVNGQM"/>
<dbReference type="PROSITE" id="PS50004">
    <property type="entry name" value="C2"/>
    <property type="match status" value="1"/>
</dbReference>
<dbReference type="KEGG" id="csv:101214294"/>
<dbReference type="eggNOG" id="ENOG502S1PY">
    <property type="taxonomic scope" value="Eukaryota"/>
</dbReference>
<dbReference type="InterPro" id="IPR035892">
    <property type="entry name" value="C2_domain_sf"/>
</dbReference>
<dbReference type="Proteomes" id="UP000029981">
    <property type="component" value="Chromosome 3"/>
</dbReference>
<dbReference type="EMBL" id="CM002924">
    <property type="protein sequence ID" value="KGN56544.1"/>
    <property type="molecule type" value="Genomic_DNA"/>
</dbReference>
<evidence type="ECO:0000313" key="3">
    <source>
        <dbReference type="Proteomes" id="UP000029981"/>
    </source>
</evidence>
<dbReference type="STRING" id="3659.A0A0A0L6B5"/>
<protein>
    <recommendedName>
        <fullName evidence="1">C2 domain-containing protein</fullName>
    </recommendedName>
</protein>
<sequence>MASIISRTLEITVISAEDLHRHRKPIKKNSFASVKIDSQNPVSTQIDDKGGSYPLWNNRLALELPSNVSFMTIDVHSGNFSRHKIVGTVNVPVSDFLSGFLPESYLHFLSYRLRDGKGERNGIVNISVRVLVHDNYVASSSSSSQSQNVKIPAEKSNIGGGGGVVIGIPIRSGDRI</sequence>
<evidence type="ECO:0000259" key="1">
    <source>
        <dbReference type="PROSITE" id="PS50004"/>
    </source>
</evidence>
<accession>A0A0A0L6B5</accession>
<dbReference type="Pfam" id="PF00168">
    <property type="entry name" value="C2"/>
    <property type="match status" value="1"/>
</dbReference>
<dbReference type="AlphaFoldDB" id="A0A0A0L6B5"/>
<dbReference type="PANTHER" id="PTHR32246">
    <property type="entry name" value="INGRESSION PROTEIN FIC1"/>
    <property type="match status" value="1"/>
</dbReference>
<dbReference type="GO" id="GO:0006952">
    <property type="term" value="P:defense response"/>
    <property type="evidence" value="ECO:0007669"/>
    <property type="project" value="InterPro"/>
</dbReference>
<dbReference type="SUPFAM" id="SSF49562">
    <property type="entry name" value="C2 domain (Calcium/lipid-binding domain, CaLB)"/>
    <property type="match status" value="1"/>
</dbReference>
<evidence type="ECO:0000313" key="2">
    <source>
        <dbReference type="EMBL" id="KGN56544.1"/>
    </source>
</evidence>
<dbReference type="OrthoDB" id="884464at2759"/>
<dbReference type="SMART" id="SM00239">
    <property type="entry name" value="C2"/>
    <property type="match status" value="1"/>
</dbReference>
<gene>
    <name evidence="2" type="ORF">Csa_3G123170</name>
</gene>
<dbReference type="InterPro" id="IPR044750">
    <property type="entry name" value="C2_SRC2/BAP"/>
</dbReference>
<feature type="domain" description="C2" evidence="1">
    <location>
        <begin position="1"/>
        <end position="108"/>
    </location>
</feature>
<reference evidence="2 3" key="4">
    <citation type="journal article" date="2011" name="BMC Genomics">
        <title>RNA-Seq improves annotation of protein-coding genes in the cucumber genome.</title>
        <authorList>
            <person name="Li Z."/>
            <person name="Zhang Z."/>
            <person name="Yan P."/>
            <person name="Huang S."/>
            <person name="Fei Z."/>
            <person name="Lin K."/>
        </authorList>
    </citation>
    <scope>NUCLEOTIDE SEQUENCE [LARGE SCALE GENOMIC DNA]</scope>
    <source>
        <strain evidence="3">cv. 9930</strain>
    </source>
</reference>
<dbReference type="Gene3D" id="2.60.40.150">
    <property type="entry name" value="C2 domain"/>
    <property type="match status" value="1"/>
</dbReference>
<dbReference type="Gramene" id="KGN56544">
    <property type="protein sequence ID" value="KGN56544"/>
    <property type="gene ID" value="Csa_3G123170"/>
</dbReference>
<organism evidence="2 3">
    <name type="scientific">Cucumis sativus</name>
    <name type="common">Cucumber</name>
    <dbReference type="NCBI Taxonomy" id="3659"/>
    <lineage>
        <taxon>Eukaryota</taxon>
        <taxon>Viridiplantae</taxon>
        <taxon>Streptophyta</taxon>
        <taxon>Embryophyta</taxon>
        <taxon>Tracheophyta</taxon>
        <taxon>Spermatophyta</taxon>
        <taxon>Magnoliopsida</taxon>
        <taxon>eudicotyledons</taxon>
        <taxon>Gunneridae</taxon>
        <taxon>Pentapetalae</taxon>
        <taxon>rosids</taxon>
        <taxon>fabids</taxon>
        <taxon>Cucurbitales</taxon>
        <taxon>Cucurbitaceae</taxon>
        <taxon>Benincaseae</taxon>
        <taxon>Cucumis</taxon>
    </lineage>
</organism>
<reference evidence="2 3" key="3">
    <citation type="journal article" date="2010" name="BMC Genomics">
        <title>Transcriptome sequencing and comparative analysis of cucumber flowers with different sex types.</title>
        <authorList>
            <person name="Guo S."/>
            <person name="Zheng Y."/>
            <person name="Joung J.G."/>
            <person name="Liu S."/>
            <person name="Zhang Z."/>
            <person name="Crasta O.R."/>
            <person name="Sobral B.W."/>
            <person name="Xu Y."/>
            <person name="Huang S."/>
            <person name="Fei Z."/>
        </authorList>
    </citation>
    <scope>NUCLEOTIDE SEQUENCE [LARGE SCALE GENOMIC DNA]</scope>
    <source>
        <strain evidence="3">cv. 9930</strain>
    </source>
</reference>
<reference evidence="2 3" key="1">
    <citation type="journal article" date="2009" name="Nat. Genet.">
        <title>The genome of the cucumber, Cucumis sativus L.</title>
        <authorList>
            <person name="Huang S."/>
            <person name="Li R."/>
            <person name="Zhang Z."/>
            <person name="Li L."/>
            <person name="Gu X."/>
            <person name="Fan W."/>
            <person name="Lucas W.J."/>
            <person name="Wang X."/>
            <person name="Xie B."/>
            <person name="Ni P."/>
            <person name="Ren Y."/>
            <person name="Zhu H."/>
            <person name="Li J."/>
            <person name="Lin K."/>
            <person name="Jin W."/>
            <person name="Fei Z."/>
            <person name="Li G."/>
            <person name="Staub J."/>
            <person name="Kilian A."/>
            <person name="van der Vossen E.A."/>
            <person name="Wu Y."/>
            <person name="Guo J."/>
            <person name="He J."/>
            <person name="Jia Z."/>
            <person name="Ren Y."/>
            <person name="Tian G."/>
            <person name="Lu Y."/>
            <person name="Ruan J."/>
            <person name="Qian W."/>
            <person name="Wang M."/>
            <person name="Huang Q."/>
            <person name="Li B."/>
            <person name="Xuan Z."/>
            <person name="Cao J."/>
            <person name="Asan"/>
            <person name="Wu Z."/>
            <person name="Zhang J."/>
            <person name="Cai Q."/>
            <person name="Bai Y."/>
            <person name="Zhao B."/>
            <person name="Han Y."/>
            <person name="Li Y."/>
            <person name="Li X."/>
            <person name="Wang S."/>
            <person name="Shi Q."/>
            <person name="Liu S."/>
            <person name="Cho W.K."/>
            <person name="Kim J.Y."/>
            <person name="Xu Y."/>
            <person name="Heller-Uszynska K."/>
            <person name="Miao H."/>
            <person name="Cheng Z."/>
            <person name="Zhang S."/>
            <person name="Wu J."/>
            <person name="Yang Y."/>
            <person name="Kang H."/>
            <person name="Li M."/>
            <person name="Liang H."/>
            <person name="Ren X."/>
            <person name="Shi Z."/>
            <person name="Wen M."/>
            <person name="Jian M."/>
            <person name="Yang H."/>
            <person name="Zhang G."/>
            <person name="Yang Z."/>
            <person name="Chen R."/>
            <person name="Liu S."/>
            <person name="Li J."/>
            <person name="Ma L."/>
            <person name="Liu H."/>
            <person name="Zhou Y."/>
            <person name="Zhao J."/>
            <person name="Fang X."/>
            <person name="Li G."/>
            <person name="Fang L."/>
            <person name="Li Y."/>
            <person name="Liu D."/>
            <person name="Zheng H."/>
            <person name="Zhang Y."/>
            <person name="Qin N."/>
            <person name="Li Z."/>
            <person name="Yang G."/>
            <person name="Yang S."/>
            <person name="Bolund L."/>
            <person name="Kristiansen K."/>
            <person name="Zheng H."/>
            <person name="Li S."/>
            <person name="Zhang X."/>
            <person name="Yang H."/>
            <person name="Wang J."/>
            <person name="Sun R."/>
            <person name="Zhang B."/>
            <person name="Jiang S."/>
            <person name="Wang J."/>
            <person name="Du Y."/>
            <person name="Li S."/>
        </authorList>
    </citation>
    <scope>NUCLEOTIDE SEQUENCE [LARGE SCALE GENOMIC DNA]</scope>
    <source>
        <strain evidence="3">cv. 9930</strain>
    </source>
</reference>
<dbReference type="InterPro" id="IPR000008">
    <property type="entry name" value="C2_dom"/>
</dbReference>
<dbReference type="CDD" id="cd04051">
    <property type="entry name" value="C2_SRC2_like"/>
    <property type="match status" value="1"/>
</dbReference>